<name>A0ABP7KWG4_9MICO</name>
<reference evidence="3" key="1">
    <citation type="journal article" date="2019" name="Int. J. Syst. Evol. Microbiol.">
        <title>The Global Catalogue of Microorganisms (GCM) 10K type strain sequencing project: providing services to taxonomists for standard genome sequencing and annotation.</title>
        <authorList>
            <consortium name="The Broad Institute Genomics Platform"/>
            <consortium name="The Broad Institute Genome Sequencing Center for Infectious Disease"/>
            <person name="Wu L."/>
            <person name="Ma J."/>
        </authorList>
    </citation>
    <scope>NUCLEOTIDE SEQUENCE [LARGE SCALE GENOMIC DNA]</scope>
    <source>
        <strain evidence="3">JCM 17021</strain>
    </source>
</reference>
<organism evidence="2 3">
    <name type="scientific">Leifsonia kafniensis</name>
    <dbReference type="NCBI Taxonomy" id="475957"/>
    <lineage>
        <taxon>Bacteria</taxon>
        <taxon>Bacillati</taxon>
        <taxon>Actinomycetota</taxon>
        <taxon>Actinomycetes</taxon>
        <taxon>Micrococcales</taxon>
        <taxon>Microbacteriaceae</taxon>
        <taxon>Leifsonia</taxon>
    </lineage>
</organism>
<proteinExistence type="predicted"/>
<dbReference type="EMBL" id="BAABCN010000012">
    <property type="protein sequence ID" value="GAA3889496.1"/>
    <property type="molecule type" value="Genomic_DNA"/>
</dbReference>
<evidence type="ECO:0000313" key="2">
    <source>
        <dbReference type="EMBL" id="GAA3889496.1"/>
    </source>
</evidence>
<keyword evidence="1" id="KW-0472">Membrane</keyword>
<evidence type="ECO:0000313" key="3">
    <source>
        <dbReference type="Proteomes" id="UP001501803"/>
    </source>
</evidence>
<keyword evidence="1" id="KW-0812">Transmembrane</keyword>
<evidence type="ECO:0008006" key="4">
    <source>
        <dbReference type="Google" id="ProtNLM"/>
    </source>
</evidence>
<feature type="transmembrane region" description="Helical" evidence="1">
    <location>
        <begin position="73"/>
        <end position="98"/>
    </location>
</feature>
<comment type="caution">
    <text evidence="2">The sequence shown here is derived from an EMBL/GenBank/DDBJ whole genome shotgun (WGS) entry which is preliminary data.</text>
</comment>
<protein>
    <recommendedName>
        <fullName evidence="4">Multidrug ABC transporter ATPase</fullName>
    </recommendedName>
</protein>
<feature type="transmembrane region" description="Helical" evidence="1">
    <location>
        <begin position="36"/>
        <end position="61"/>
    </location>
</feature>
<evidence type="ECO:0000256" key="1">
    <source>
        <dbReference type="SAM" id="Phobius"/>
    </source>
</evidence>
<accession>A0ABP7KWG4</accession>
<gene>
    <name evidence="2" type="ORF">GCM10022381_34330</name>
</gene>
<keyword evidence="3" id="KW-1185">Reference proteome</keyword>
<keyword evidence="1" id="KW-1133">Transmembrane helix</keyword>
<dbReference type="Proteomes" id="UP001501803">
    <property type="component" value="Unassembled WGS sequence"/>
</dbReference>
<sequence length="112" mass="12328">MHVFKTQLIRLRWVRARYPWTVTIQPPPSPQRIDRILAYMVAAVIGLSIIAFVAVIAATAAGVGANDGFSTGIWPFVIMLPLFGLPVGFVLIIALLVISTVRRSRQTRANKS</sequence>